<sequence>MTHVVSKLLSYTIGFVPNEALGRPGTALESLYR</sequence>
<dbReference type="AlphaFoldDB" id="Q2S4Z5"/>
<dbReference type="KEGG" id="sru:SRU_0593"/>
<organism evidence="1 2">
    <name type="scientific">Salinibacter ruber (strain DSM 13855 / M31)</name>
    <dbReference type="NCBI Taxonomy" id="309807"/>
    <lineage>
        <taxon>Bacteria</taxon>
        <taxon>Pseudomonadati</taxon>
        <taxon>Rhodothermota</taxon>
        <taxon>Rhodothermia</taxon>
        <taxon>Rhodothermales</taxon>
        <taxon>Salinibacteraceae</taxon>
        <taxon>Salinibacter</taxon>
    </lineage>
</organism>
<evidence type="ECO:0000313" key="1">
    <source>
        <dbReference type="EMBL" id="ABC46248.1"/>
    </source>
</evidence>
<dbReference type="HOGENOM" id="CLU_3383690_0_0_10"/>
<reference evidence="1 2" key="1">
    <citation type="journal article" date="2005" name="Proc. Natl. Acad. Sci. U.S.A.">
        <title>The genome of Salinibacter ruber: convergence and gene exchange among hyperhalophilic bacteria and archaea.</title>
        <authorList>
            <person name="Mongodin E.F."/>
            <person name="Nelson K.E."/>
            <person name="Daugherty S."/>
            <person name="Deboy R.T."/>
            <person name="Wister J."/>
            <person name="Khouri H."/>
            <person name="Weidman J."/>
            <person name="Walsh D.A."/>
            <person name="Papke R.T."/>
            <person name="Sanchez Perez G."/>
            <person name="Sharma A.K."/>
            <person name="Nesbo C.L."/>
            <person name="MacLeod D."/>
            <person name="Bapteste E."/>
            <person name="Doolittle W.F."/>
            <person name="Charlebois R.L."/>
            <person name="Legault B."/>
            <person name="Rodriguez-Valera F."/>
        </authorList>
    </citation>
    <scope>NUCLEOTIDE SEQUENCE [LARGE SCALE GENOMIC DNA]</scope>
    <source>
        <strain evidence="2">DSM 13855 / CECT 5946 / M31</strain>
    </source>
</reference>
<keyword evidence="2" id="KW-1185">Reference proteome</keyword>
<protein>
    <submittedName>
        <fullName evidence="1">Uncharacterized protein</fullName>
    </submittedName>
</protein>
<gene>
    <name evidence="1" type="ordered locus">SRU_0593</name>
</gene>
<evidence type="ECO:0000313" key="2">
    <source>
        <dbReference type="Proteomes" id="UP000008674"/>
    </source>
</evidence>
<dbReference type="EnsemblBacteria" id="ABC46248">
    <property type="protein sequence ID" value="ABC46248"/>
    <property type="gene ID" value="SRU_0593"/>
</dbReference>
<proteinExistence type="predicted"/>
<accession>Q2S4Z5</accession>
<name>Q2S4Z5_SALRD</name>
<dbReference type="Proteomes" id="UP000008674">
    <property type="component" value="Chromosome"/>
</dbReference>
<dbReference type="EMBL" id="CP000159">
    <property type="protein sequence ID" value="ABC46248.1"/>
    <property type="molecule type" value="Genomic_DNA"/>
</dbReference>